<organism evidence="2 3">
    <name type="scientific">Batillaria attramentaria</name>
    <dbReference type="NCBI Taxonomy" id="370345"/>
    <lineage>
        <taxon>Eukaryota</taxon>
        <taxon>Metazoa</taxon>
        <taxon>Spiralia</taxon>
        <taxon>Lophotrochozoa</taxon>
        <taxon>Mollusca</taxon>
        <taxon>Gastropoda</taxon>
        <taxon>Caenogastropoda</taxon>
        <taxon>Sorbeoconcha</taxon>
        <taxon>Cerithioidea</taxon>
        <taxon>Batillariidae</taxon>
        <taxon>Batillaria</taxon>
    </lineage>
</organism>
<sequence length="316" mass="36918">MAKRTVLFWVSVAAYILSFASGNEDFVEDFHRYEFIYHDGLDLLLVLHEDRCYFVALDDNPAEDGLMTEHGRYANHRDDLEDYVIRTIHHRHDLILHTNLDHGITSGADDFDVTAHPFHQGHFVSYDEFEFVYHHSHDLLLVMHDNKCYFGKLIDNSGDEDRMMDNDNYRRFMEGHLMRVLPDGYFHLPVQDSDLTAMRDEFQDLLANFRCEDTDIYTFEMEVKMRDNPQFHMPELCLRTRPSASSQWSSWSASDPRWCSGDTHSTGGSQVLTTGAKDFDVTAHPLQPDVHHPGRFVSNVYDEFEFVYHSSHVSRQ</sequence>
<evidence type="ECO:0000313" key="2">
    <source>
        <dbReference type="EMBL" id="KAK7498992.1"/>
    </source>
</evidence>
<protein>
    <submittedName>
        <fullName evidence="2">Uncharacterized protein</fullName>
    </submittedName>
</protein>
<feature type="chain" id="PRO_5044885959" evidence="1">
    <location>
        <begin position="23"/>
        <end position="316"/>
    </location>
</feature>
<comment type="caution">
    <text evidence="2">The sequence shown here is derived from an EMBL/GenBank/DDBJ whole genome shotgun (WGS) entry which is preliminary data.</text>
</comment>
<proteinExistence type="predicted"/>
<keyword evidence="3" id="KW-1185">Reference proteome</keyword>
<reference evidence="2 3" key="1">
    <citation type="journal article" date="2023" name="Sci. Data">
        <title>Genome assembly of the Korean intertidal mud-creeper Batillaria attramentaria.</title>
        <authorList>
            <person name="Patra A.K."/>
            <person name="Ho P.T."/>
            <person name="Jun S."/>
            <person name="Lee S.J."/>
            <person name="Kim Y."/>
            <person name="Won Y.J."/>
        </authorList>
    </citation>
    <scope>NUCLEOTIDE SEQUENCE [LARGE SCALE GENOMIC DNA]</scope>
    <source>
        <strain evidence="2">Wonlab-2016</strain>
    </source>
</reference>
<evidence type="ECO:0000256" key="1">
    <source>
        <dbReference type="SAM" id="SignalP"/>
    </source>
</evidence>
<accession>A0ABD0LHH8</accession>
<feature type="signal peptide" evidence="1">
    <location>
        <begin position="1"/>
        <end position="22"/>
    </location>
</feature>
<gene>
    <name evidence="2" type="ORF">BaRGS_00009801</name>
</gene>
<dbReference type="Proteomes" id="UP001519460">
    <property type="component" value="Unassembled WGS sequence"/>
</dbReference>
<name>A0ABD0LHH8_9CAEN</name>
<evidence type="ECO:0000313" key="3">
    <source>
        <dbReference type="Proteomes" id="UP001519460"/>
    </source>
</evidence>
<keyword evidence="1" id="KW-0732">Signal</keyword>
<dbReference type="EMBL" id="JACVVK020000047">
    <property type="protein sequence ID" value="KAK7498992.1"/>
    <property type="molecule type" value="Genomic_DNA"/>
</dbReference>
<dbReference type="AlphaFoldDB" id="A0ABD0LHH8"/>